<dbReference type="RefSeq" id="WP_076422827.1">
    <property type="nucleotide sequence ID" value="NZ_FTNM01000005.1"/>
</dbReference>
<accession>A0A1N7A560</accession>
<dbReference type="EMBL" id="FTNM01000005">
    <property type="protein sequence ID" value="SIR34212.1"/>
    <property type="molecule type" value="Genomic_DNA"/>
</dbReference>
<protein>
    <submittedName>
        <fullName evidence="1">Uncharacterized protein</fullName>
    </submittedName>
</protein>
<dbReference type="OrthoDB" id="850054at2"/>
<dbReference type="STRING" id="1077936.SAMN05421545_3228"/>
<dbReference type="Proteomes" id="UP000185924">
    <property type="component" value="Unassembled WGS sequence"/>
</dbReference>
<gene>
    <name evidence="1" type="ORF">SAMN05421545_3228</name>
</gene>
<proteinExistence type="predicted"/>
<reference evidence="2" key="1">
    <citation type="submission" date="2017-01" db="EMBL/GenBank/DDBJ databases">
        <authorList>
            <person name="Varghese N."/>
            <person name="Submissions S."/>
        </authorList>
    </citation>
    <scope>NUCLEOTIDE SEQUENCE [LARGE SCALE GENOMIC DNA]</scope>
    <source>
        <strain evidence="2">DM9</strain>
    </source>
</reference>
<sequence>MSRKSLSEFEESSGNVQVSYRDFAGDYQFGDCFLYREDGKDYLLLVSGTDQDGAIELIPIAIPSPESISDSSIGTLTINYYSREPKIIDKLLGGEIPSGGFGFYVSADDLPKVHRELEYLFTLNLDPDKFETYGGTSLFADKTLGYAIEFCLDFEDTNKYAPDRIIMAKLPLENLCK</sequence>
<evidence type="ECO:0000313" key="1">
    <source>
        <dbReference type="EMBL" id="SIR34212.1"/>
    </source>
</evidence>
<name>A0A1N7A560_9BACT</name>
<dbReference type="AlphaFoldDB" id="A0A1N7A560"/>
<evidence type="ECO:0000313" key="2">
    <source>
        <dbReference type="Proteomes" id="UP000185924"/>
    </source>
</evidence>
<organism evidence="1 2">
    <name type="scientific">Pontibacter lucknowensis</name>
    <dbReference type="NCBI Taxonomy" id="1077936"/>
    <lineage>
        <taxon>Bacteria</taxon>
        <taxon>Pseudomonadati</taxon>
        <taxon>Bacteroidota</taxon>
        <taxon>Cytophagia</taxon>
        <taxon>Cytophagales</taxon>
        <taxon>Hymenobacteraceae</taxon>
        <taxon>Pontibacter</taxon>
    </lineage>
</organism>
<keyword evidence="2" id="KW-1185">Reference proteome</keyword>